<dbReference type="AlphaFoldDB" id="A0AAN9IEN7"/>
<sequence>MPRIVMLRIKYLSHLCSLPSVLVSIWNVIADSGLNIVLLIGLSCNYMESLNLEDQFVYTISNITRTLVCQTPFICCLC</sequence>
<proteinExistence type="predicted"/>
<protein>
    <submittedName>
        <fullName evidence="1">Uncharacterized protein</fullName>
    </submittedName>
</protein>
<accession>A0AAN9IEN7</accession>
<name>A0AAN9IEN7_CROPI</name>
<evidence type="ECO:0000313" key="1">
    <source>
        <dbReference type="EMBL" id="KAK7269921.1"/>
    </source>
</evidence>
<evidence type="ECO:0000313" key="2">
    <source>
        <dbReference type="Proteomes" id="UP001372338"/>
    </source>
</evidence>
<dbReference type="EMBL" id="JAYWIO010000004">
    <property type="protein sequence ID" value="KAK7269921.1"/>
    <property type="molecule type" value="Genomic_DNA"/>
</dbReference>
<reference evidence="1 2" key="1">
    <citation type="submission" date="2024-01" db="EMBL/GenBank/DDBJ databases">
        <title>The genomes of 5 underutilized Papilionoideae crops provide insights into root nodulation and disease resistanc.</title>
        <authorList>
            <person name="Yuan L."/>
        </authorList>
    </citation>
    <scope>NUCLEOTIDE SEQUENCE [LARGE SCALE GENOMIC DNA]</scope>
    <source>
        <strain evidence="1">ZHUSHIDOU_FW_LH</strain>
        <tissue evidence="1">Leaf</tissue>
    </source>
</reference>
<comment type="caution">
    <text evidence="1">The sequence shown here is derived from an EMBL/GenBank/DDBJ whole genome shotgun (WGS) entry which is preliminary data.</text>
</comment>
<gene>
    <name evidence="1" type="ORF">RIF29_22730</name>
</gene>
<organism evidence="1 2">
    <name type="scientific">Crotalaria pallida</name>
    <name type="common">Smooth rattlebox</name>
    <name type="synonym">Crotalaria striata</name>
    <dbReference type="NCBI Taxonomy" id="3830"/>
    <lineage>
        <taxon>Eukaryota</taxon>
        <taxon>Viridiplantae</taxon>
        <taxon>Streptophyta</taxon>
        <taxon>Embryophyta</taxon>
        <taxon>Tracheophyta</taxon>
        <taxon>Spermatophyta</taxon>
        <taxon>Magnoliopsida</taxon>
        <taxon>eudicotyledons</taxon>
        <taxon>Gunneridae</taxon>
        <taxon>Pentapetalae</taxon>
        <taxon>rosids</taxon>
        <taxon>fabids</taxon>
        <taxon>Fabales</taxon>
        <taxon>Fabaceae</taxon>
        <taxon>Papilionoideae</taxon>
        <taxon>50 kb inversion clade</taxon>
        <taxon>genistoids sensu lato</taxon>
        <taxon>core genistoids</taxon>
        <taxon>Crotalarieae</taxon>
        <taxon>Crotalaria</taxon>
    </lineage>
</organism>
<dbReference type="Proteomes" id="UP001372338">
    <property type="component" value="Unassembled WGS sequence"/>
</dbReference>
<keyword evidence="2" id="KW-1185">Reference proteome</keyword>